<evidence type="ECO:0008006" key="4">
    <source>
        <dbReference type="Google" id="ProtNLM"/>
    </source>
</evidence>
<keyword evidence="3" id="KW-1185">Reference proteome</keyword>
<comment type="caution">
    <text evidence="2">The sequence shown here is derived from an EMBL/GenBank/DDBJ whole genome shotgun (WGS) entry which is preliminary data.</text>
</comment>
<organism evidence="2 3">
    <name type="scientific">Zizania palustris</name>
    <name type="common">Northern wild rice</name>
    <dbReference type="NCBI Taxonomy" id="103762"/>
    <lineage>
        <taxon>Eukaryota</taxon>
        <taxon>Viridiplantae</taxon>
        <taxon>Streptophyta</taxon>
        <taxon>Embryophyta</taxon>
        <taxon>Tracheophyta</taxon>
        <taxon>Spermatophyta</taxon>
        <taxon>Magnoliopsida</taxon>
        <taxon>Liliopsida</taxon>
        <taxon>Poales</taxon>
        <taxon>Poaceae</taxon>
        <taxon>BOP clade</taxon>
        <taxon>Oryzoideae</taxon>
        <taxon>Oryzeae</taxon>
        <taxon>Zizaniinae</taxon>
        <taxon>Zizania</taxon>
    </lineage>
</organism>
<protein>
    <recommendedName>
        <fullName evidence="4">DUF538 family protein</fullName>
    </recommendedName>
</protein>
<feature type="signal peptide" evidence="1">
    <location>
        <begin position="1"/>
        <end position="22"/>
    </location>
</feature>
<feature type="chain" id="PRO_5035162859" description="DUF538 family protein" evidence="1">
    <location>
        <begin position="23"/>
        <end position="153"/>
    </location>
</feature>
<evidence type="ECO:0000313" key="2">
    <source>
        <dbReference type="EMBL" id="KAG8090940.1"/>
    </source>
</evidence>
<evidence type="ECO:0000313" key="3">
    <source>
        <dbReference type="Proteomes" id="UP000729402"/>
    </source>
</evidence>
<accession>A0A8J6BRX5</accession>
<dbReference type="EMBL" id="JAAALK010000081">
    <property type="protein sequence ID" value="KAG8090940.1"/>
    <property type="molecule type" value="Genomic_DNA"/>
</dbReference>
<dbReference type="Proteomes" id="UP000729402">
    <property type="component" value="Unassembled WGS sequence"/>
</dbReference>
<reference evidence="2" key="1">
    <citation type="journal article" date="2021" name="bioRxiv">
        <title>Whole Genome Assembly and Annotation of Northern Wild Rice, Zizania palustris L., Supports a Whole Genome Duplication in the Zizania Genus.</title>
        <authorList>
            <person name="Haas M."/>
            <person name="Kono T."/>
            <person name="Macchietto M."/>
            <person name="Millas R."/>
            <person name="McGilp L."/>
            <person name="Shao M."/>
            <person name="Duquette J."/>
            <person name="Hirsch C.N."/>
            <person name="Kimball J."/>
        </authorList>
    </citation>
    <scope>NUCLEOTIDE SEQUENCE</scope>
    <source>
        <tissue evidence="2">Fresh leaf tissue</tissue>
    </source>
</reference>
<dbReference type="PANTHER" id="PTHR31676:SF179">
    <property type="entry name" value="EXPRESSED PROTEIN"/>
    <property type="match status" value="1"/>
</dbReference>
<proteinExistence type="predicted"/>
<name>A0A8J6BRX5_ZIZPA</name>
<sequence length="153" mass="16134">MAKLFLLAAVVFALATASPAIATDNSTSPSAPPPLSSPLTAYEILGKFGFPPGLLPVAVQGYSLAADNSFEVDLAVDCEFRAAQKYVLHYSSRIAGSITDGSITSLDGVKVKIAFAWLRISQVDVDGDNLKMRVGPFTKSFSVDTFAVSPQCN</sequence>
<reference evidence="2" key="2">
    <citation type="submission" date="2021-02" db="EMBL/GenBank/DDBJ databases">
        <authorList>
            <person name="Kimball J.A."/>
            <person name="Haas M.W."/>
            <person name="Macchietto M."/>
            <person name="Kono T."/>
            <person name="Duquette J."/>
            <person name="Shao M."/>
        </authorList>
    </citation>
    <scope>NUCLEOTIDE SEQUENCE</scope>
    <source>
        <tissue evidence="2">Fresh leaf tissue</tissue>
    </source>
</reference>
<dbReference type="AlphaFoldDB" id="A0A8J6BRX5"/>
<dbReference type="OrthoDB" id="1897482at2759"/>
<dbReference type="InterPro" id="IPR007493">
    <property type="entry name" value="DUF538"/>
</dbReference>
<keyword evidence="1" id="KW-0732">Signal</keyword>
<evidence type="ECO:0000256" key="1">
    <source>
        <dbReference type="SAM" id="SignalP"/>
    </source>
</evidence>
<dbReference type="Pfam" id="PF04398">
    <property type="entry name" value="DUF538"/>
    <property type="match status" value="1"/>
</dbReference>
<gene>
    <name evidence="2" type="ORF">GUJ93_ZPchr0011g28180</name>
</gene>
<dbReference type="PANTHER" id="PTHR31676">
    <property type="entry name" value="T31J12.3 PROTEIN-RELATED"/>
    <property type="match status" value="1"/>
</dbReference>